<evidence type="ECO:0000256" key="5">
    <source>
        <dbReference type="ARBA" id="ARBA00038335"/>
    </source>
</evidence>
<sequence length="608" mass="67321">MNQHAGAFSPDRKFFANISDDGKLKVWDVETNELKHDYATSIVNSSPCTCLTWITLKHGLSKKSRRSTISGQDFLALGTTTGSVLVFSLSAGKVEHTLKGDGHMGGITSSSWDKTRTLYTSGEDCKVIVWDLEKGSSTGEWATTNERLTCISCTASGEGVITASRQVRLWDPSTRVCQQTFTGHTSTVTHVCTFTVNGAEYAISAAKMDRNVSMWSLDGGKKQKDAVATFIVDDLVNTLDVTVHEGAVLIVASTRNGLIHIFTESPEKILNSVKPIKTRWRMSIVTDNRKTAESLPIVSAKFTPNGALQLAYGASGCIRFEVVTPKRKEKHEVLIRDDPRKVKSGKDAPGKHILVDPGKVNYALGGEGRKTMKTIEIPMEKRLENLMLSKEHTAGGVMPTKNMHYLIQALHSRDPIILQDVLLTKDRRSIKTTLKYLPPQYIRPLIGQLTLFMQQKIKNIECATVWMQMLIQLHVSQLMAVGAEDLRDELRPFLGIVEHRVANLQALTRVRGRLDLILMQIEGNATMDSEEIAKINRNLIVHQDKGSDTDSDIGLEDRTNASSDSGWKDSSDEEGNGAGEAEESEESDEEEENDQEMGENDEEMEVSD</sequence>
<dbReference type="InterPro" id="IPR019775">
    <property type="entry name" value="WD40_repeat_CS"/>
</dbReference>
<dbReference type="InterPro" id="IPR001680">
    <property type="entry name" value="WD40_rpt"/>
</dbReference>
<dbReference type="Gene3D" id="2.130.10.10">
    <property type="entry name" value="YVTN repeat-like/Quinoprotein amine dehydrogenase"/>
    <property type="match status" value="1"/>
</dbReference>
<evidence type="ECO:0000313" key="10">
    <source>
        <dbReference type="Proteomes" id="UP000092461"/>
    </source>
</evidence>
<keyword evidence="4" id="KW-0539">Nucleus</keyword>
<dbReference type="AlphaFoldDB" id="A0A1B0CUZ9"/>
<comment type="similarity">
    <text evidence="5">Belongs to the UTP5 family.</text>
</comment>
<keyword evidence="3" id="KW-0677">Repeat</keyword>
<feature type="region of interest" description="Disordered" evidence="7">
    <location>
        <begin position="544"/>
        <end position="608"/>
    </location>
</feature>
<dbReference type="SUPFAM" id="SSF50978">
    <property type="entry name" value="WD40 repeat-like"/>
    <property type="match status" value="1"/>
</dbReference>
<dbReference type="PROSITE" id="PS00678">
    <property type="entry name" value="WD_REPEATS_1"/>
    <property type="match status" value="1"/>
</dbReference>
<dbReference type="SMART" id="SM00320">
    <property type="entry name" value="WD40"/>
    <property type="match status" value="3"/>
</dbReference>
<dbReference type="InterPro" id="IPR036322">
    <property type="entry name" value="WD40_repeat_dom_sf"/>
</dbReference>
<dbReference type="Pfam" id="PF04003">
    <property type="entry name" value="Utp12"/>
    <property type="match status" value="1"/>
</dbReference>
<dbReference type="Pfam" id="PF00400">
    <property type="entry name" value="WD40"/>
    <property type="match status" value="3"/>
</dbReference>
<dbReference type="VEuPathDB" id="VectorBase:LLONM1_003743"/>
<protein>
    <recommendedName>
        <fullName evidence="8">Small-subunit processome Utp12 domain-containing protein</fullName>
    </recommendedName>
</protein>
<evidence type="ECO:0000256" key="7">
    <source>
        <dbReference type="SAM" id="MobiDB-lite"/>
    </source>
</evidence>
<dbReference type="PANTHER" id="PTHR44267">
    <property type="entry name" value="WD REPEAT-CONTAINING PROTEIN 43"/>
    <property type="match status" value="1"/>
</dbReference>
<feature type="compositionally biased region" description="Acidic residues" evidence="7">
    <location>
        <begin position="571"/>
        <end position="608"/>
    </location>
</feature>
<organism evidence="9 10">
    <name type="scientific">Lutzomyia longipalpis</name>
    <name type="common">Sand fly</name>
    <dbReference type="NCBI Taxonomy" id="7200"/>
    <lineage>
        <taxon>Eukaryota</taxon>
        <taxon>Metazoa</taxon>
        <taxon>Ecdysozoa</taxon>
        <taxon>Arthropoda</taxon>
        <taxon>Hexapoda</taxon>
        <taxon>Insecta</taxon>
        <taxon>Pterygota</taxon>
        <taxon>Neoptera</taxon>
        <taxon>Endopterygota</taxon>
        <taxon>Diptera</taxon>
        <taxon>Nematocera</taxon>
        <taxon>Psychodoidea</taxon>
        <taxon>Psychodidae</taxon>
        <taxon>Lutzomyia</taxon>
        <taxon>Lutzomyia</taxon>
    </lineage>
</organism>
<evidence type="ECO:0000256" key="1">
    <source>
        <dbReference type="ARBA" id="ARBA00004123"/>
    </source>
</evidence>
<accession>A0A1B0CUZ9</accession>
<dbReference type="VEuPathDB" id="VectorBase:LLOJ008784"/>
<evidence type="ECO:0000256" key="4">
    <source>
        <dbReference type="ARBA" id="ARBA00023242"/>
    </source>
</evidence>
<dbReference type="EMBL" id="AJWK01029925">
    <property type="status" value="NOT_ANNOTATED_CDS"/>
    <property type="molecule type" value="Genomic_DNA"/>
</dbReference>
<evidence type="ECO:0000313" key="9">
    <source>
        <dbReference type="EnsemblMetazoa" id="LLOJ008784-PA"/>
    </source>
</evidence>
<dbReference type="EMBL" id="AJWK01029926">
    <property type="status" value="NOT_ANNOTATED_CDS"/>
    <property type="molecule type" value="Genomic_DNA"/>
</dbReference>
<dbReference type="InterPro" id="IPR015943">
    <property type="entry name" value="WD40/YVTN_repeat-like_dom_sf"/>
</dbReference>
<feature type="repeat" description="WD" evidence="6">
    <location>
        <begin position="7"/>
        <end position="37"/>
    </location>
</feature>
<evidence type="ECO:0000256" key="3">
    <source>
        <dbReference type="ARBA" id="ARBA00022737"/>
    </source>
</evidence>
<proteinExistence type="inferred from homology"/>
<dbReference type="GO" id="GO:0005730">
    <property type="term" value="C:nucleolus"/>
    <property type="evidence" value="ECO:0007669"/>
    <property type="project" value="TreeGrafter"/>
</dbReference>
<name>A0A1B0CUZ9_LUTLO</name>
<feature type="domain" description="Small-subunit processome Utp12" evidence="8">
    <location>
        <begin position="416"/>
        <end position="518"/>
    </location>
</feature>
<evidence type="ECO:0000256" key="6">
    <source>
        <dbReference type="PROSITE-ProRule" id="PRU00221"/>
    </source>
</evidence>
<dbReference type="Proteomes" id="UP000092461">
    <property type="component" value="Unassembled WGS sequence"/>
</dbReference>
<dbReference type="InterPro" id="IPR007148">
    <property type="entry name" value="SSU_processome_Utp12"/>
</dbReference>
<keyword evidence="2 6" id="KW-0853">WD repeat</keyword>
<feature type="repeat" description="WD" evidence="6">
    <location>
        <begin position="100"/>
        <end position="140"/>
    </location>
</feature>
<dbReference type="EnsemblMetazoa" id="LLOJ008784-RA">
    <property type="protein sequence ID" value="LLOJ008784-PA"/>
    <property type="gene ID" value="LLOJ008784"/>
</dbReference>
<comment type="subcellular location">
    <subcellularLocation>
        <location evidence="1">Nucleus</location>
    </subcellularLocation>
</comment>
<dbReference type="PROSITE" id="PS50082">
    <property type="entry name" value="WD_REPEATS_2"/>
    <property type="match status" value="2"/>
</dbReference>
<dbReference type="InterPro" id="IPR052414">
    <property type="entry name" value="U3_snoRNA-assoc_WDR"/>
</dbReference>
<dbReference type="GO" id="GO:0000462">
    <property type="term" value="P:maturation of SSU-rRNA from tricistronic rRNA transcript (SSU-rRNA, 5.8S rRNA, LSU-rRNA)"/>
    <property type="evidence" value="ECO:0007669"/>
    <property type="project" value="TreeGrafter"/>
</dbReference>
<evidence type="ECO:0000256" key="2">
    <source>
        <dbReference type="ARBA" id="ARBA00022574"/>
    </source>
</evidence>
<keyword evidence="10" id="KW-1185">Reference proteome</keyword>
<evidence type="ECO:0000259" key="8">
    <source>
        <dbReference type="Pfam" id="PF04003"/>
    </source>
</evidence>
<dbReference type="PANTHER" id="PTHR44267:SF1">
    <property type="entry name" value="WD REPEAT-CONTAINING PROTEIN 43"/>
    <property type="match status" value="1"/>
</dbReference>
<dbReference type="EMBL" id="AJWK01029924">
    <property type="status" value="NOT_ANNOTATED_CDS"/>
    <property type="molecule type" value="Genomic_DNA"/>
</dbReference>
<reference evidence="9" key="1">
    <citation type="submission" date="2020-05" db="UniProtKB">
        <authorList>
            <consortium name="EnsemblMetazoa"/>
        </authorList>
    </citation>
    <scope>IDENTIFICATION</scope>
    <source>
        <strain evidence="9">Jacobina</strain>
    </source>
</reference>